<evidence type="ECO:0000259" key="7">
    <source>
        <dbReference type="Pfam" id="PF02932"/>
    </source>
</evidence>
<keyword evidence="5" id="KW-0406">Ion transport</keyword>
<evidence type="ECO:0000313" key="9">
    <source>
        <dbReference type="Proteomes" id="UP000828390"/>
    </source>
</evidence>
<reference evidence="8" key="2">
    <citation type="submission" date="2020-11" db="EMBL/GenBank/DDBJ databases">
        <authorList>
            <person name="McCartney M.A."/>
            <person name="Auch B."/>
            <person name="Kono T."/>
            <person name="Mallez S."/>
            <person name="Becker A."/>
            <person name="Gohl D.M."/>
            <person name="Silverstein K.A.T."/>
            <person name="Koren S."/>
            <person name="Bechman K.B."/>
            <person name="Herman A."/>
            <person name="Abrahante J.E."/>
            <person name="Garbe J."/>
        </authorList>
    </citation>
    <scope>NUCLEOTIDE SEQUENCE</scope>
    <source>
        <strain evidence="8">Duluth1</strain>
        <tissue evidence="8">Whole animal</tissue>
    </source>
</reference>
<dbReference type="GO" id="GO:0004888">
    <property type="term" value="F:transmembrane signaling receptor activity"/>
    <property type="evidence" value="ECO:0007669"/>
    <property type="project" value="InterPro"/>
</dbReference>
<dbReference type="GO" id="GO:0016020">
    <property type="term" value="C:membrane"/>
    <property type="evidence" value="ECO:0007669"/>
    <property type="project" value="UniProtKB-SubCell"/>
</dbReference>
<organism evidence="8 9">
    <name type="scientific">Dreissena polymorpha</name>
    <name type="common">Zebra mussel</name>
    <name type="synonym">Mytilus polymorpha</name>
    <dbReference type="NCBI Taxonomy" id="45954"/>
    <lineage>
        <taxon>Eukaryota</taxon>
        <taxon>Metazoa</taxon>
        <taxon>Spiralia</taxon>
        <taxon>Lophotrochozoa</taxon>
        <taxon>Mollusca</taxon>
        <taxon>Bivalvia</taxon>
        <taxon>Autobranchia</taxon>
        <taxon>Heteroconchia</taxon>
        <taxon>Euheterodonta</taxon>
        <taxon>Imparidentia</taxon>
        <taxon>Neoheterodontei</taxon>
        <taxon>Myida</taxon>
        <taxon>Dreissenoidea</taxon>
        <taxon>Dreissenidae</taxon>
        <taxon>Dreissena</taxon>
    </lineage>
</organism>
<dbReference type="AlphaFoldDB" id="A0A9D4EY83"/>
<reference evidence="8" key="1">
    <citation type="journal article" date="2019" name="bioRxiv">
        <title>The Genome of the Zebra Mussel, Dreissena polymorpha: A Resource for Invasive Species Research.</title>
        <authorList>
            <person name="McCartney M.A."/>
            <person name="Auch B."/>
            <person name="Kono T."/>
            <person name="Mallez S."/>
            <person name="Zhang Y."/>
            <person name="Obille A."/>
            <person name="Becker A."/>
            <person name="Abrahante J.E."/>
            <person name="Garbe J."/>
            <person name="Badalamenti J.P."/>
            <person name="Herman A."/>
            <person name="Mangelson H."/>
            <person name="Liachko I."/>
            <person name="Sullivan S."/>
            <person name="Sone E.D."/>
            <person name="Koren S."/>
            <person name="Silverstein K.A.T."/>
            <person name="Beckman K.B."/>
            <person name="Gohl D.M."/>
        </authorList>
    </citation>
    <scope>NUCLEOTIDE SEQUENCE</scope>
    <source>
        <strain evidence="8">Duluth1</strain>
        <tissue evidence="8">Whole animal</tissue>
    </source>
</reference>
<feature type="domain" description="Neurotransmitter-gated ion-channel transmembrane" evidence="7">
    <location>
        <begin position="195"/>
        <end position="271"/>
    </location>
</feature>
<dbReference type="InterPro" id="IPR006029">
    <property type="entry name" value="Neurotrans-gated_channel_TM"/>
</dbReference>
<keyword evidence="5" id="KW-0813">Transport</keyword>
<dbReference type="InterPro" id="IPR038050">
    <property type="entry name" value="Neuro_actylchol_rec"/>
</dbReference>
<dbReference type="Pfam" id="PF02932">
    <property type="entry name" value="Neur_chan_memb"/>
    <property type="match status" value="1"/>
</dbReference>
<proteinExistence type="inferred from homology"/>
<evidence type="ECO:0000256" key="3">
    <source>
        <dbReference type="ARBA" id="ARBA00022989"/>
    </source>
</evidence>
<sequence length="355" mass="39881">MKIRPLKDQLMVMDIHVDFNLNSIIEFDEANGALKTAGYLVLSWTDEYLQWDSTDFNGTESIFLPQDNIWKPDISLKNSVNSFTSMGSPHLNVFVTSTGGVSWYPYQVLQSTCDVDIQYFPFDVQTCSLVLTAWSYYKSDVTLYQNSESIHLDGYTPNSMWDILSTAARAVNTEESEVVFEIKMKRKPGFYIINIIVPVILLSILNTFSFVLPITSGERASFSVTVFLSLAVFLTIVAASLPTNSDSVSLLSVFLILMTASSTLMVALCLVQARLATRNTTDRPIGNGFWAAYKLANILRCRTCRRTQVKPLMSVNFQDVNWIDIVDSMDFLLFILFMTLTILSAVIIFVTASSH</sequence>
<evidence type="ECO:0000256" key="4">
    <source>
        <dbReference type="ARBA" id="ARBA00023136"/>
    </source>
</evidence>
<evidence type="ECO:0000313" key="8">
    <source>
        <dbReference type="EMBL" id="KAH3788980.1"/>
    </source>
</evidence>
<dbReference type="InterPro" id="IPR018000">
    <property type="entry name" value="Neurotransmitter_ion_chnl_CS"/>
</dbReference>
<evidence type="ECO:0000256" key="5">
    <source>
        <dbReference type="RuleBase" id="RU000687"/>
    </source>
</evidence>
<keyword evidence="4 5" id="KW-0472">Membrane</keyword>
<name>A0A9D4EY83_DREPO</name>
<dbReference type="Gene3D" id="2.70.170.10">
    <property type="entry name" value="Neurotransmitter-gated ion-channel ligand-binding domain"/>
    <property type="match status" value="1"/>
</dbReference>
<dbReference type="Pfam" id="PF02931">
    <property type="entry name" value="Neur_chan_LBD"/>
    <property type="match status" value="1"/>
</dbReference>
<evidence type="ECO:0000259" key="6">
    <source>
        <dbReference type="Pfam" id="PF02931"/>
    </source>
</evidence>
<evidence type="ECO:0000256" key="2">
    <source>
        <dbReference type="ARBA" id="ARBA00022692"/>
    </source>
</evidence>
<feature type="transmembrane region" description="Helical" evidence="5">
    <location>
        <begin position="190"/>
        <end position="214"/>
    </location>
</feature>
<keyword evidence="2 5" id="KW-0812">Transmembrane</keyword>
<dbReference type="SUPFAM" id="SSF63712">
    <property type="entry name" value="Nicotinic receptor ligand binding domain-like"/>
    <property type="match status" value="1"/>
</dbReference>
<dbReference type="PROSITE" id="PS00236">
    <property type="entry name" value="NEUROTR_ION_CHANNEL"/>
    <property type="match status" value="1"/>
</dbReference>
<keyword evidence="5" id="KW-0407">Ion channel</keyword>
<dbReference type="Proteomes" id="UP000828390">
    <property type="component" value="Unassembled WGS sequence"/>
</dbReference>
<dbReference type="InterPro" id="IPR036719">
    <property type="entry name" value="Neuro-gated_channel_TM_sf"/>
</dbReference>
<dbReference type="CDD" id="cd19051">
    <property type="entry name" value="LGIC_TM_cation"/>
    <property type="match status" value="1"/>
</dbReference>
<comment type="similarity">
    <text evidence="5">Belongs to the ligand-gated ion channel (TC 1.A.9) family.</text>
</comment>
<dbReference type="FunFam" id="2.70.170.10:FF:000028">
    <property type="entry name" value="AcetylCholine Receptor"/>
    <property type="match status" value="1"/>
</dbReference>
<dbReference type="PRINTS" id="PR00252">
    <property type="entry name" value="NRIONCHANNEL"/>
</dbReference>
<dbReference type="PANTHER" id="PTHR18945">
    <property type="entry name" value="NEUROTRANSMITTER GATED ION CHANNEL"/>
    <property type="match status" value="1"/>
</dbReference>
<dbReference type="InterPro" id="IPR006201">
    <property type="entry name" value="Neur_channel"/>
</dbReference>
<keyword evidence="9" id="KW-1185">Reference proteome</keyword>
<accession>A0A9D4EY83</accession>
<dbReference type="InterPro" id="IPR006202">
    <property type="entry name" value="Neur_chan_lig-bd"/>
</dbReference>
<feature type="domain" description="Neurotransmitter-gated ion-channel ligand-binding" evidence="6">
    <location>
        <begin position="2"/>
        <end position="188"/>
    </location>
</feature>
<dbReference type="GO" id="GO:0005230">
    <property type="term" value="F:extracellular ligand-gated monoatomic ion channel activity"/>
    <property type="evidence" value="ECO:0007669"/>
    <property type="project" value="InterPro"/>
</dbReference>
<dbReference type="EMBL" id="JAIWYP010000008">
    <property type="protein sequence ID" value="KAH3788980.1"/>
    <property type="molecule type" value="Genomic_DNA"/>
</dbReference>
<keyword evidence="3 5" id="KW-1133">Transmembrane helix</keyword>
<gene>
    <name evidence="8" type="ORF">DPMN_167146</name>
</gene>
<feature type="transmembrane region" description="Helical" evidence="5">
    <location>
        <begin position="220"/>
        <end position="241"/>
    </location>
</feature>
<dbReference type="InterPro" id="IPR036734">
    <property type="entry name" value="Neur_chan_lig-bd_sf"/>
</dbReference>
<protein>
    <submittedName>
        <fullName evidence="8">Uncharacterized protein</fullName>
    </submittedName>
</protein>
<dbReference type="CDD" id="cd18989">
    <property type="entry name" value="LGIC_ECD_cation"/>
    <property type="match status" value="1"/>
</dbReference>
<dbReference type="Gene3D" id="1.20.58.390">
    <property type="entry name" value="Neurotransmitter-gated ion-channel transmembrane domain"/>
    <property type="match status" value="1"/>
</dbReference>
<evidence type="ECO:0000256" key="1">
    <source>
        <dbReference type="ARBA" id="ARBA00004141"/>
    </source>
</evidence>
<comment type="caution">
    <text evidence="8">The sequence shown here is derived from an EMBL/GenBank/DDBJ whole genome shotgun (WGS) entry which is preliminary data.</text>
</comment>
<feature type="transmembrane region" description="Helical" evidence="5">
    <location>
        <begin position="248"/>
        <end position="273"/>
    </location>
</feature>
<feature type="transmembrane region" description="Helical" evidence="5">
    <location>
        <begin position="331"/>
        <end position="352"/>
    </location>
</feature>
<dbReference type="SUPFAM" id="SSF90112">
    <property type="entry name" value="Neurotransmitter-gated ion-channel transmembrane pore"/>
    <property type="match status" value="1"/>
</dbReference>
<comment type="subcellular location">
    <subcellularLocation>
        <location evidence="1">Membrane</location>
        <topology evidence="1">Multi-pass membrane protein</topology>
    </subcellularLocation>
</comment>